<dbReference type="OrthoDB" id="8772754at2"/>
<dbReference type="InterPro" id="IPR040079">
    <property type="entry name" value="Glutathione_S-Trfase"/>
</dbReference>
<dbReference type="CDD" id="cd03057">
    <property type="entry name" value="GST_N_Beta"/>
    <property type="match status" value="1"/>
</dbReference>
<organism evidence="3 4">
    <name type="scientific">Aromatoleum tolulyticum</name>
    <dbReference type="NCBI Taxonomy" id="34027"/>
    <lineage>
        <taxon>Bacteria</taxon>
        <taxon>Pseudomonadati</taxon>
        <taxon>Pseudomonadota</taxon>
        <taxon>Betaproteobacteria</taxon>
        <taxon>Rhodocyclales</taxon>
        <taxon>Rhodocyclaceae</taxon>
        <taxon>Aromatoleum</taxon>
    </lineage>
</organism>
<dbReference type="InterPro" id="IPR010987">
    <property type="entry name" value="Glutathione-S-Trfase_C-like"/>
</dbReference>
<dbReference type="Pfam" id="PF13409">
    <property type="entry name" value="GST_N_2"/>
    <property type="match status" value="1"/>
</dbReference>
<evidence type="ECO:0000259" key="1">
    <source>
        <dbReference type="PROSITE" id="PS50404"/>
    </source>
</evidence>
<dbReference type="SFLD" id="SFLDG00358">
    <property type="entry name" value="Main_(cytGST)"/>
    <property type="match status" value="1"/>
</dbReference>
<dbReference type="PANTHER" id="PTHR44051:SF8">
    <property type="entry name" value="GLUTATHIONE S-TRANSFERASE GSTA"/>
    <property type="match status" value="1"/>
</dbReference>
<dbReference type="SUPFAM" id="SSF47616">
    <property type="entry name" value="GST C-terminal domain-like"/>
    <property type="match status" value="1"/>
</dbReference>
<evidence type="ECO:0000313" key="3">
    <source>
        <dbReference type="EMBL" id="SIR15759.1"/>
    </source>
</evidence>
<dbReference type="Gene3D" id="1.20.1050.10">
    <property type="match status" value="1"/>
</dbReference>
<dbReference type="SUPFAM" id="SSF52833">
    <property type="entry name" value="Thioredoxin-like"/>
    <property type="match status" value="1"/>
</dbReference>
<dbReference type="InterPro" id="IPR036249">
    <property type="entry name" value="Thioredoxin-like_sf"/>
</dbReference>
<sequence length="201" mass="22080">MKLFLKPGACSLSPHIVLEEAGLKYETEVVDLQTKVTASGADYWKINPKGYVPALQLDNGDVITEGPAIIQYLADQVPGKKLAPANGTIERYTLQGWLTFIGTEIHKTFSPFFNPATPAEWKAMCRANLERRFGYVAEQLAGKDYLMGADFSVADAYLFTVMGWAKYIELDLSQWPALAAYQARVAARPAVVAAMKAEGLL</sequence>
<proteinExistence type="predicted"/>
<reference evidence="4" key="1">
    <citation type="submission" date="2017-01" db="EMBL/GenBank/DDBJ databases">
        <authorList>
            <person name="Varghese N."/>
            <person name="Submissions S."/>
        </authorList>
    </citation>
    <scope>NUCLEOTIDE SEQUENCE [LARGE SCALE GENOMIC DNA]</scope>
    <source>
        <strain evidence="4">ATCC 51758</strain>
    </source>
</reference>
<evidence type="ECO:0000313" key="4">
    <source>
        <dbReference type="Proteomes" id="UP000186819"/>
    </source>
</evidence>
<dbReference type="Proteomes" id="UP000186819">
    <property type="component" value="Unassembled WGS sequence"/>
</dbReference>
<dbReference type="InterPro" id="IPR036282">
    <property type="entry name" value="Glutathione-S-Trfase_C_sf"/>
</dbReference>
<dbReference type="SFLD" id="SFLDS00019">
    <property type="entry name" value="Glutathione_Transferase_(cytos"/>
    <property type="match status" value="1"/>
</dbReference>
<dbReference type="PANTHER" id="PTHR44051">
    <property type="entry name" value="GLUTATHIONE S-TRANSFERASE-RELATED"/>
    <property type="match status" value="1"/>
</dbReference>
<feature type="domain" description="GST C-terminal" evidence="2">
    <location>
        <begin position="87"/>
        <end position="201"/>
    </location>
</feature>
<dbReference type="PROSITE" id="PS50405">
    <property type="entry name" value="GST_CTER"/>
    <property type="match status" value="1"/>
</dbReference>
<dbReference type="EMBL" id="FTMD01000010">
    <property type="protein sequence ID" value="SIR15759.1"/>
    <property type="molecule type" value="Genomic_DNA"/>
</dbReference>
<dbReference type="STRING" id="34027.SAMN05421829_110142"/>
<dbReference type="AlphaFoldDB" id="A0A1N6YMT5"/>
<dbReference type="SFLD" id="SFLDG01150">
    <property type="entry name" value="Main.1:_Beta-like"/>
    <property type="match status" value="1"/>
</dbReference>
<dbReference type="RefSeq" id="WP_076603080.1">
    <property type="nucleotide sequence ID" value="NZ_FTMD01000010.1"/>
</dbReference>
<dbReference type="Gene3D" id="3.40.30.10">
    <property type="entry name" value="Glutaredoxin"/>
    <property type="match status" value="1"/>
</dbReference>
<dbReference type="GO" id="GO:0016740">
    <property type="term" value="F:transferase activity"/>
    <property type="evidence" value="ECO:0007669"/>
    <property type="project" value="UniProtKB-KW"/>
</dbReference>
<keyword evidence="3" id="KW-0808">Transferase</keyword>
<accession>A0A1N6YMT5</accession>
<dbReference type="NCBIfam" id="NF007831">
    <property type="entry name" value="PRK10542.1"/>
    <property type="match status" value="1"/>
</dbReference>
<dbReference type="InterPro" id="IPR004045">
    <property type="entry name" value="Glutathione_S-Trfase_N"/>
</dbReference>
<name>A0A1N6YMT5_9RHOO</name>
<dbReference type="PROSITE" id="PS50404">
    <property type="entry name" value="GST_NTER"/>
    <property type="match status" value="1"/>
</dbReference>
<feature type="domain" description="GST N-terminal" evidence="1">
    <location>
        <begin position="1"/>
        <end position="81"/>
    </location>
</feature>
<keyword evidence="4" id="KW-1185">Reference proteome</keyword>
<dbReference type="InterPro" id="IPR004046">
    <property type="entry name" value="GST_C"/>
</dbReference>
<gene>
    <name evidence="3" type="ORF">SAMN05421829_110142</name>
</gene>
<protein>
    <submittedName>
        <fullName evidence="3">Glutathione S-transferase</fullName>
    </submittedName>
</protein>
<dbReference type="CDD" id="cd03188">
    <property type="entry name" value="GST_C_Beta"/>
    <property type="match status" value="1"/>
</dbReference>
<dbReference type="Pfam" id="PF00043">
    <property type="entry name" value="GST_C"/>
    <property type="match status" value="1"/>
</dbReference>
<evidence type="ECO:0000259" key="2">
    <source>
        <dbReference type="PROSITE" id="PS50405"/>
    </source>
</evidence>